<dbReference type="CDD" id="cd00093">
    <property type="entry name" value="HTH_XRE"/>
    <property type="match status" value="1"/>
</dbReference>
<evidence type="ECO:0000313" key="3">
    <source>
        <dbReference type="Proteomes" id="UP001223743"/>
    </source>
</evidence>
<dbReference type="SUPFAM" id="SSF47413">
    <property type="entry name" value="lambda repressor-like DNA-binding domains"/>
    <property type="match status" value="1"/>
</dbReference>
<feature type="domain" description="HTH cro/C1-type" evidence="1">
    <location>
        <begin position="7"/>
        <end position="62"/>
    </location>
</feature>
<sequence>MPIHVRLAVMLAERNVTSKDLAEYVGITEANLSLLKNGHVKGVRFETLERICDFLDCQPGDLMRYERGESGRR</sequence>
<dbReference type="PROSITE" id="PS50943">
    <property type="entry name" value="HTH_CROC1"/>
    <property type="match status" value="1"/>
</dbReference>
<dbReference type="Proteomes" id="UP001223743">
    <property type="component" value="Unassembled WGS sequence"/>
</dbReference>
<dbReference type="InterPro" id="IPR001387">
    <property type="entry name" value="Cro/C1-type_HTH"/>
</dbReference>
<keyword evidence="3" id="KW-1185">Reference proteome</keyword>
<dbReference type="PANTHER" id="PTHR37301">
    <property type="entry name" value="DNA-BINDING PROTEIN-RELATED"/>
    <property type="match status" value="1"/>
</dbReference>
<name>A0ABU0M2V7_9HYPH</name>
<dbReference type="Pfam" id="PF13443">
    <property type="entry name" value="HTH_26"/>
    <property type="match status" value="1"/>
</dbReference>
<evidence type="ECO:0000259" key="1">
    <source>
        <dbReference type="PROSITE" id="PS50943"/>
    </source>
</evidence>
<gene>
    <name evidence="2" type="ORF">QO015_000865</name>
</gene>
<evidence type="ECO:0000313" key="2">
    <source>
        <dbReference type="EMBL" id="MDQ0515252.1"/>
    </source>
</evidence>
<reference evidence="2 3" key="1">
    <citation type="submission" date="2023-07" db="EMBL/GenBank/DDBJ databases">
        <title>Genomic Encyclopedia of Type Strains, Phase IV (KMG-IV): sequencing the most valuable type-strain genomes for metagenomic binning, comparative biology and taxonomic classification.</title>
        <authorList>
            <person name="Goeker M."/>
        </authorList>
    </citation>
    <scope>NUCLEOTIDE SEQUENCE [LARGE SCALE GENOMIC DNA]</scope>
    <source>
        <strain evidence="2 3">B1-1</strain>
    </source>
</reference>
<dbReference type="RefSeq" id="WP_266281211.1">
    <property type="nucleotide sequence ID" value="NZ_JAPKNF010000001.1"/>
</dbReference>
<dbReference type="SMART" id="SM00530">
    <property type="entry name" value="HTH_XRE"/>
    <property type="match status" value="1"/>
</dbReference>
<accession>A0ABU0M2V7</accession>
<dbReference type="InterPro" id="IPR010982">
    <property type="entry name" value="Lambda_DNA-bd_dom_sf"/>
</dbReference>
<proteinExistence type="predicted"/>
<protein>
    <submittedName>
        <fullName evidence="2">Transcriptional regulator</fullName>
    </submittedName>
</protein>
<organism evidence="2 3">
    <name type="scientific">Kaistia geumhonensis</name>
    <dbReference type="NCBI Taxonomy" id="410839"/>
    <lineage>
        <taxon>Bacteria</taxon>
        <taxon>Pseudomonadati</taxon>
        <taxon>Pseudomonadota</taxon>
        <taxon>Alphaproteobacteria</taxon>
        <taxon>Hyphomicrobiales</taxon>
        <taxon>Kaistiaceae</taxon>
        <taxon>Kaistia</taxon>
    </lineage>
</organism>
<dbReference type="EMBL" id="JAUSWJ010000001">
    <property type="protein sequence ID" value="MDQ0515252.1"/>
    <property type="molecule type" value="Genomic_DNA"/>
</dbReference>
<dbReference type="Gene3D" id="1.10.260.40">
    <property type="entry name" value="lambda repressor-like DNA-binding domains"/>
    <property type="match status" value="1"/>
</dbReference>
<dbReference type="PANTHER" id="PTHR37301:SF1">
    <property type="entry name" value="DNA-BINDING PROTEIN"/>
    <property type="match status" value="1"/>
</dbReference>
<comment type="caution">
    <text evidence="2">The sequence shown here is derived from an EMBL/GenBank/DDBJ whole genome shotgun (WGS) entry which is preliminary data.</text>
</comment>